<organism evidence="1 2">
    <name type="scientific">Liparis tanakae</name>
    <name type="common">Tanaka's snailfish</name>
    <dbReference type="NCBI Taxonomy" id="230148"/>
    <lineage>
        <taxon>Eukaryota</taxon>
        <taxon>Metazoa</taxon>
        <taxon>Chordata</taxon>
        <taxon>Craniata</taxon>
        <taxon>Vertebrata</taxon>
        <taxon>Euteleostomi</taxon>
        <taxon>Actinopterygii</taxon>
        <taxon>Neopterygii</taxon>
        <taxon>Teleostei</taxon>
        <taxon>Neoteleostei</taxon>
        <taxon>Acanthomorphata</taxon>
        <taxon>Eupercaria</taxon>
        <taxon>Perciformes</taxon>
        <taxon>Cottioidei</taxon>
        <taxon>Cottales</taxon>
        <taxon>Liparidae</taxon>
        <taxon>Liparis</taxon>
    </lineage>
</organism>
<name>A0A4Z2J5Y1_9TELE</name>
<sequence>MSAVRLMTSARGCLDNVRVIVHIPLTYSSQISPGCDVARCDPHAAGAHMRENILLREETATSNNTSVLLLKNRLYQK</sequence>
<accession>A0A4Z2J5Y1</accession>
<evidence type="ECO:0000313" key="1">
    <source>
        <dbReference type="EMBL" id="TNN85321.1"/>
    </source>
</evidence>
<protein>
    <submittedName>
        <fullName evidence="1">Uncharacterized protein</fullName>
    </submittedName>
</protein>
<keyword evidence="2" id="KW-1185">Reference proteome</keyword>
<evidence type="ECO:0000313" key="2">
    <source>
        <dbReference type="Proteomes" id="UP000314294"/>
    </source>
</evidence>
<comment type="caution">
    <text evidence="1">The sequence shown here is derived from an EMBL/GenBank/DDBJ whole genome shotgun (WGS) entry which is preliminary data.</text>
</comment>
<reference evidence="1 2" key="1">
    <citation type="submission" date="2019-03" db="EMBL/GenBank/DDBJ databases">
        <title>First draft genome of Liparis tanakae, snailfish: a comprehensive survey of snailfish specific genes.</title>
        <authorList>
            <person name="Kim W."/>
            <person name="Song I."/>
            <person name="Jeong J.-H."/>
            <person name="Kim D."/>
            <person name="Kim S."/>
            <person name="Ryu S."/>
            <person name="Song J.Y."/>
            <person name="Lee S.K."/>
        </authorList>
    </citation>
    <scope>NUCLEOTIDE SEQUENCE [LARGE SCALE GENOMIC DNA]</scope>
    <source>
        <tissue evidence="1">Muscle</tissue>
    </source>
</reference>
<proteinExistence type="predicted"/>
<dbReference type="EMBL" id="SRLO01000021">
    <property type="protein sequence ID" value="TNN85321.1"/>
    <property type="molecule type" value="Genomic_DNA"/>
</dbReference>
<gene>
    <name evidence="1" type="ORF">EYF80_004343</name>
</gene>
<dbReference type="AlphaFoldDB" id="A0A4Z2J5Y1"/>
<dbReference type="Proteomes" id="UP000314294">
    <property type="component" value="Unassembled WGS sequence"/>
</dbReference>